<sequence length="226" mass="25241">MKSIKFRLSLLFLLLISKSFITESKCTKTCDLALASYNIQKGSNLTYISSIIMKSKVVSKPEDIFSYNNDTLQSPDSLLVDSRVNVPFPCDCINDEFLGHTFLYEIHRGDTYASIAEFTFSNLTTKKSIKRDNDYSPDNIPVDGTLNVTVNCSCGNREVSKDYGLFITYPLSPKDTLESIAKDTKLDAELLQRYNPSVNFSQGIGLVFIPGKDKNGVYVPLPSSPR</sequence>
<evidence type="ECO:0000313" key="1">
    <source>
        <dbReference type="EMBL" id="CAJ2670424.1"/>
    </source>
</evidence>
<proteinExistence type="predicted"/>
<dbReference type="Proteomes" id="UP001177021">
    <property type="component" value="Unassembled WGS sequence"/>
</dbReference>
<protein>
    <submittedName>
        <fullName evidence="1">Uncharacterized protein</fullName>
    </submittedName>
</protein>
<organism evidence="1 2">
    <name type="scientific">Trifolium pratense</name>
    <name type="common">Red clover</name>
    <dbReference type="NCBI Taxonomy" id="57577"/>
    <lineage>
        <taxon>Eukaryota</taxon>
        <taxon>Viridiplantae</taxon>
        <taxon>Streptophyta</taxon>
        <taxon>Embryophyta</taxon>
        <taxon>Tracheophyta</taxon>
        <taxon>Spermatophyta</taxon>
        <taxon>Magnoliopsida</taxon>
        <taxon>eudicotyledons</taxon>
        <taxon>Gunneridae</taxon>
        <taxon>Pentapetalae</taxon>
        <taxon>rosids</taxon>
        <taxon>fabids</taxon>
        <taxon>Fabales</taxon>
        <taxon>Fabaceae</taxon>
        <taxon>Papilionoideae</taxon>
        <taxon>50 kb inversion clade</taxon>
        <taxon>NPAAA clade</taxon>
        <taxon>Hologalegina</taxon>
        <taxon>IRL clade</taxon>
        <taxon>Trifolieae</taxon>
        <taxon>Trifolium</taxon>
    </lineage>
</organism>
<reference evidence="1" key="1">
    <citation type="submission" date="2023-10" db="EMBL/GenBank/DDBJ databases">
        <authorList>
            <person name="Rodriguez Cubillos JULIANA M."/>
            <person name="De Vega J."/>
        </authorList>
    </citation>
    <scope>NUCLEOTIDE SEQUENCE</scope>
</reference>
<name>A0ACB0LQQ2_TRIPR</name>
<dbReference type="EMBL" id="CASHSV030000615">
    <property type="protein sequence ID" value="CAJ2670424.1"/>
    <property type="molecule type" value="Genomic_DNA"/>
</dbReference>
<gene>
    <name evidence="1" type="ORF">MILVUS5_LOCUS34459</name>
</gene>
<keyword evidence="2" id="KW-1185">Reference proteome</keyword>
<comment type="caution">
    <text evidence="1">The sequence shown here is derived from an EMBL/GenBank/DDBJ whole genome shotgun (WGS) entry which is preliminary data.</text>
</comment>
<accession>A0ACB0LQQ2</accession>
<evidence type="ECO:0000313" key="2">
    <source>
        <dbReference type="Proteomes" id="UP001177021"/>
    </source>
</evidence>